<dbReference type="EMBL" id="JAINDJ010000002">
    <property type="protein sequence ID" value="KAG9456916.1"/>
    <property type="molecule type" value="Genomic_DNA"/>
</dbReference>
<evidence type="ECO:0000313" key="3">
    <source>
        <dbReference type="Proteomes" id="UP000825729"/>
    </source>
</evidence>
<dbReference type="Proteomes" id="UP000825729">
    <property type="component" value="Unassembled WGS sequence"/>
</dbReference>
<proteinExistence type="predicted"/>
<reference evidence="2 3" key="1">
    <citation type="submission" date="2021-07" db="EMBL/GenBank/DDBJ databases">
        <title>The Aristolochia fimbriata genome: insights into angiosperm evolution, floral development and chemical biosynthesis.</title>
        <authorList>
            <person name="Jiao Y."/>
        </authorList>
    </citation>
    <scope>NUCLEOTIDE SEQUENCE [LARGE SCALE GENOMIC DNA]</scope>
    <source>
        <strain evidence="2">IBCAS-2021</strain>
        <tissue evidence="2">Leaf</tissue>
    </source>
</reference>
<protein>
    <submittedName>
        <fullName evidence="2">Uncharacterized protein</fullName>
    </submittedName>
</protein>
<gene>
    <name evidence="2" type="ORF">H6P81_001424</name>
</gene>
<feature type="compositionally biased region" description="Acidic residues" evidence="1">
    <location>
        <begin position="197"/>
        <end position="208"/>
    </location>
</feature>
<keyword evidence="3" id="KW-1185">Reference proteome</keyword>
<feature type="compositionally biased region" description="Basic and acidic residues" evidence="1">
    <location>
        <begin position="175"/>
        <end position="185"/>
    </location>
</feature>
<evidence type="ECO:0000313" key="2">
    <source>
        <dbReference type="EMBL" id="KAG9456916.1"/>
    </source>
</evidence>
<dbReference type="PANTHER" id="PTHR35103:SF1">
    <property type="entry name" value="OS06G0115700 PROTEIN"/>
    <property type="match status" value="1"/>
</dbReference>
<name>A0AAV7FAQ6_ARIFI</name>
<accession>A0AAV7FAQ6</accession>
<sequence length="255" mass="28696">MISNGKETLGKLRVSGSAHTRSFVVRKNSTKRTRNQLAFPRDSSLPPHLKPWRQNLRASSFTAADKKHRVSEMLIIARKGSLFLRSAKSSRSLPREGGRMVVPLGLGKFYGSSLPRPRFYSDVKLNEERVDPPLPVMEPFLSWAREAHWSMGGLNFKRVRLQGKIEGNISKLRKISDKADRDSKRRASRLASLRDEHDDEEEAVEDADLGAGRPQTTSKKTGVDDLGKSASPQEVTISPRRSSKRGKRKLRDETP</sequence>
<dbReference type="PANTHER" id="PTHR35103">
    <property type="entry name" value="OS06G0115700 PROTEIN"/>
    <property type="match status" value="1"/>
</dbReference>
<evidence type="ECO:0000256" key="1">
    <source>
        <dbReference type="SAM" id="MobiDB-lite"/>
    </source>
</evidence>
<organism evidence="2 3">
    <name type="scientific">Aristolochia fimbriata</name>
    <name type="common">White veined hardy Dutchman's pipe vine</name>
    <dbReference type="NCBI Taxonomy" id="158543"/>
    <lineage>
        <taxon>Eukaryota</taxon>
        <taxon>Viridiplantae</taxon>
        <taxon>Streptophyta</taxon>
        <taxon>Embryophyta</taxon>
        <taxon>Tracheophyta</taxon>
        <taxon>Spermatophyta</taxon>
        <taxon>Magnoliopsida</taxon>
        <taxon>Magnoliidae</taxon>
        <taxon>Piperales</taxon>
        <taxon>Aristolochiaceae</taxon>
        <taxon>Aristolochia</taxon>
    </lineage>
</organism>
<comment type="caution">
    <text evidence="2">The sequence shown here is derived from an EMBL/GenBank/DDBJ whole genome shotgun (WGS) entry which is preliminary data.</text>
</comment>
<dbReference type="AlphaFoldDB" id="A0AAV7FAQ6"/>
<feature type="region of interest" description="Disordered" evidence="1">
    <location>
        <begin position="175"/>
        <end position="255"/>
    </location>
</feature>